<dbReference type="FunFam" id="3.30.200.20:FF:000042">
    <property type="entry name" value="Aurora kinase A"/>
    <property type="match status" value="1"/>
</dbReference>
<evidence type="ECO:0000256" key="2">
    <source>
        <dbReference type="ARBA" id="ARBA00022741"/>
    </source>
</evidence>
<dbReference type="GO" id="GO:0035556">
    <property type="term" value="P:intracellular signal transduction"/>
    <property type="evidence" value="ECO:0007669"/>
    <property type="project" value="TreeGrafter"/>
</dbReference>
<evidence type="ECO:0000313" key="6">
    <source>
        <dbReference type="EMBL" id="CAD8197470.1"/>
    </source>
</evidence>
<dbReference type="EMBL" id="CAJJDO010000115">
    <property type="protein sequence ID" value="CAD8197470.1"/>
    <property type="molecule type" value="Genomic_DNA"/>
</dbReference>
<gene>
    <name evidence="6" type="ORF">PPENT_87.1.T1150122</name>
</gene>
<comment type="caution">
    <text evidence="6">The sequence shown here is derived from an EMBL/GenBank/DDBJ whole genome shotgun (WGS) entry which is preliminary data.</text>
</comment>
<dbReference type="OrthoDB" id="449424at2759"/>
<dbReference type="Proteomes" id="UP000689195">
    <property type="component" value="Unassembled WGS sequence"/>
</dbReference>
<evidence type="ECO:0000259" key="5">
    <source>
        <dbReference type="PROSITE" id="PS50011"/>
    </source>
</evidence>
<evidence type="ECO:0000256" key="1">
    <source>
        <dbReference type="ARBA" id="ARBA00011245"/>
    </source>
</evidence>
<evidence type="ECO:0000313" key="7">
    <source>
        <dbReference type="Proteomes" id="UP000689195"/>
    </source>
</evidence>
<dbReference type="GO" id="GO:0004674">
    <property type="term" value="F:protein serine/threonine kinase activity"/>
    <property type="evidence" value="ECO:0007669"/>
    <property type="project" value="TreeGrafter"/>
</dbReference>
<accession>A0A8S1X8Z0</accession>
<dbReference type="InterPro" id="IPR017441">
    <property type="entry name" value="Protein_kinase_ATP_BS"/>
</dbReference>
<feature type="binding site" evidence="4">
    <location>
        <position position="174"/>
    </location>
    <ligand>
        <name>ATP</name>
        <dbReference type="ChEBI" id="CHEBI:30616"/>
    </ligand>
</feature>
<sequence length="448" mass="53169">MEFNLDNSKMHQLFILLSLIISQNQLKIKKEEISFQKKNIIIKNLITQAIQFKSYEKFLPIQTIYQGFLQIINNNCITTNEYINIPSKEIINQQLVKKWIINQLSFSKSQLTVNQIELPKKRKDHKQQLNAQYLFKILLNRIENYLIQKQIGQGSYGIVKVGINLLNGQQVAIKIYERMNIIQKKEYIRKEIQILSTLQHPNIVQLLDVIQTETQVQLVMEYAGPLSLRAYLKQQPNNLIPEIQEKNIFLQVVKAIDYCQSKNIINRDIKSENILFRDNKIKLIDFGFSSFIEHKTISYFGTPSQSLSQNYQIYGPEIILKMDYGKPADIWSLGLLLYVMFHGKFPFQGKQQKELFSKIKTGIYQFNGITQQAQKLINNMLRVRSYERCNIKEIIKDQWFQQWFYKIFDSVNIVFKQWHQPSIILTNNYIEFKNQLISYYRINIFRYS</sequence>
<dbReference type="PANTHER" id="PTHR24346">
    <property type="entry name" value="MAP/MICROTUBULE AFFINITY-REGULATING KINASE"/>
    <property type="match status" value="1"/>
</dbReference>
<dbReference type="AlphaFoldDB" id="A0A8S1X8Z0"/>
<keyword evidence="7" id="KW-1185">Reference proteome</keyword>
<evidence type="ECO:0000256" key="4">
    <source>
        <dbReference type="PROSITE-ProRule" id="PRU10141"/>
    </source>
</evidence>
<keyword evidence="2 4" id="KW-0547">Nucleotide-binding</keyword>
<dbReference type="GO" id="GO:0005737">
    <property type="term" value="C:cytoplasm"/>
    <property type="evidence" value="ECO:0007669"/>
    <property type="project" value="TreeGrafter"/>
</dbReference>
<evidence type="ECO:0000256" key="3">
    <source>
        <dbReference type="ARBA" id="ARBA00022840"/>
    </source>
</evidence>
<dbReference type="FunFam" id="1.10.510.10:FF:000571">
    <property type="entry name" value="Maternal embryonic leucine zipper kinase"/>
    <property type="match status" value="1"/>
</dbReference>
<dbReference type="PANTHER" id="PTHR24346:SF30">
    <property type="entry name" value="MATERNAL EMBRYONIC LEUCINE ZIPPER KINASE"/>
    <property type="match status" value="1"/>
</dbReference>
<comment type="subunit">
    <text evidence="1">Monomer.</text>
</comment>
<dbReference type="PROSITE" id="PS00107">
    <property type="entry name" value="PROTEIN_KINASE_ATP"/>
    <property type="match status" value="1"/>
</dbReference>
<dbReference type="SMART" id="SM00220">
    <property type="entry name" value="S_TKc"/>
    <property type="match status" value="1"/>
</dbReference>
<reference evidence="6" key="1">
    <citation type="submission" date="2021-01" db="EMBL/GenBank/DDBJ databases">
        <authorList>
            <consortium name="Genoscope - CEA"/>
            <person name="William W."/>
        </authorList>
    </citation>
    <scope>NUCLEOTIDE SEQUENCE</scope>
</reference>
<dbReference type="GO" id="GO:0005524">
    <property type="term" value="F:ATP binding"/>
    <property type="evidence" value="ECO:0007669"/>
    <property type="project" value="UniProtKB-UniRule"/>
</dbReference>
<name>A0A8S1X8Z0_9CILI</name>
<feature type="domain" description="Protein kinase" evidence="5">
    <location>
        <begin position="145"/>
        <end position="400"/>
    </location>
</feature>
<dbReference type="InterPro" id="IPR000719">
    <property type="entry name" value="Prot_kinase_dom"/>
</dbReference>
<dbReference type="Pfam" id="PF00069">
    <property type="entry name" value="Pkinase"/>
    <property type="match status" value="1"/>
</dbReference>
<proteinExistence type="predicted"/>
<organism evidence="6 7">
    <name type="scientific">Paramecium pentaurelia</name>
    <dbReference type="NCBI Taxonomy" id="43138"/>
    <lineage>
        <taxon>Eukaryota</taxon>
        <taxon>Sar</taxon>
        <taxon>Alveolata</taxon>
        <taxon>Ciliophora</taxon>
        <taxon>Intramacronucleata</taxon>
        <taxon>Oligohymenophorea</taxon>
        <taxon>Peniculida</taxon>
        <taxon>Parameciidae</taxon>
        <taxon>Paramecium</taxon>
    </lineage>
</organism>
<keyword evidence="3 4" id="KW-0067">ATP-binding</keyword>
<protein>
    <recommendedName>
        <fullName evidence="5">Protein kinase domain-containing protein</fullName>
    </recommendedName>
</protein>
<dbReference type="PROSITE" id="PS50011">
    <property type="entry name" value="PROTEIN_KINASE_DOM"/>
    <property type="match status" value="1"/>
</dbReference>